<evidence type="ECO:0000313" key="2">
    <source>
        <dbReference type="EMBL" id="PAX08472.1"/>
    </source>
</evidence>
<name>A0A2A2SGY6_9SPHN</name>
<feature type="domain" description="Putative Flp pilus-assembly TadG-like N-terminal" evidence="1">
    <location>
        <begin position="18"/>
        <end position="62"/>
    </location>
</feature>
<keyword evidence="3" id="KW-1185">Reference proteome</keyword>
<accession>A0A2A2SGY6</accession>
<dbReference type="InterPro" id="IPR028087">
    <property type="entry name" value="Tad_N"/>
</dbReference>
<organism evidence="2 3">
    <name type="scientific">Sphingomonas lenta</name>
    <dbReference type="NCBI Taxonomy" id="1141887"/>
    <lineage>
        <taxon>Bacteria</taxon>
        <taxon>Pseudomonadati</taxon>
        <taxon>Pseudomonadota</taxon>
        <taxon>Alphaproteobacteria</taxon>
        <taxon>Sphingomonadales</taxon>
        <taxon>Sphingomonadaceae</taxon>
        <taxon>Sphingomonas</taxon>
    </lineage>
</organism>
<comment type="caution">
    <text evidence="2">The sequence shown here is derived from an EMBL/GenBank/DDBJ whole genome shotgun (WGS) entry which is preliminary data.</text>
</comment>
<dbReference type="Gene3D" id="3.40.50.410">
    <property type="entry name" value="von Willebrand factor, type A domain"/>
    <property type="match status" value="2"/>
</dbReference>
<dbReference type="OrthoDB" id="7522752at2"/>
<dbReference type="EMBL" id="NSLI01000002">
    <property type="protein sequence ID" value="PAX08472.1"/>
    <property type="molecule type" value="Genomic_DNA"/>
</dbReference>
<gene>
    <name evidence="2" type="ORF">CKY28_03530</name>
</gene>
<proteinExistence type="predicted"/>
<evidence type="ECO:0000313" key="3">
    <source>
        <dbReference type="Proteomes" id="UP000218151"/>
    </source>
</evidence>
<dbReference type="RefSeq" id="WP_095996982.1">
    <property type="nucleotide sequence ID" value="NZ_NSLI01000002.1"/>
</dbReference>
<dbReference type="InterPro" id="IPR036465">
    <property type="entry name" value="vWFA_dom_sf"/>
</dbReference>
<protein>
    <submittedName>
        <fullName evidence="2">Pilus assembly protein TadG</fullName>
    </submittedName>
</protein>
<dbReference type="Proteomes" id="UP000218151">
    <property type="component" value="Unassembled WGS sequence"/>
</dbReference>
<evidence type="ECO:0000259" key="1">
    <source>
        <dbReference type="Pfam" id="PF13400"/>
    </source>
</evidence>
<dbReference type="SUPFAM" id="SSF53300">
    <property type="entry name" value="vWA-like"/>
    <property type="match status" value="1"/>
</dbReference>
<dbReference type="AlphaFoldDB" id="A0A2A2SGY6"/>
<reference evidence="3" key="1">
    <citation type="submission" date="2017-09" db="EMBL/GenBank/DDBJ databases">
        <authorList>
            <person name="Feng G."/>
            <person name="Zhu H."/>
        </authorList>
    </citation>
    <scope>NUCLEOTIDE SEQUENCE [LARGE SCALE GENOMIC DNA]</scope>
    <source>
        <strain evidence="3">1PNM-20</strain>
    </source>
</reference>
<sequence length="697" mass="76131">MHQRLSSFLVRLLRNKAGNTMVMMAMAMVPLAGLVGGAVDASRLYLAKTRLQHACDAGALAGRRQMGAGAWAADSNRARTVADRFFDVNFQQGLYGTETLTRNYVENAGKVTGTASVIVPMTLMRIFNFQQTTVDVVCDAEMRLPNTDVMFVLDTTGSMEQTLSGDTQNKIAGLRTAVLCFYEILARLDTSATCSGTGASDGVGTEVQIRFGFVPYATNVNVGELLPASHVANQWPYQTRLANFTTQVAGEVVSDEYEAYNVDGTPRSISISDCAAFGNNVQFTDQNDGNRVYTPNPSGASIDTGTGANLRRTTYSNSTADDRDWGYSGAPDNSGEFRTCRRRKIVQKVGTPRFAFTDWTYRQDTIDVSSYKLRNDVSFANDTCLNVIGDGAACTGESRISGTVPASGTYDERELATVSGQQNIDLINRRWDGCIEERDTVHQASYVPIPSGAKDLDIDSAPSLLSGTSWGPTLYRVVYPRGTGSAINVSQWQNVSQQTTMRNLIWPDYQCPTVARKVQSWPTAANFENYVNGLTTGGNTYHDIGLLWGARLLSGTGIFRADNEFTAQGGAIERHLIFMTDGETCTSVYNYASYGLEWFDRRRTGTSNPGGRCETNSDPGGSISEQVNARTLAICEAVKNKNITLWVIWFGESKPWLETRLTGCATANRFFAARTSAQLQTTFATIADQIGQLRLTN</sequence>
<dbReference type="Pfam" id="PF13400">
    <property type="entry name" value="Tad"/>
    <property type="match status" value="1"/>
</dbReference>